<dbReference type="GO" id="GO:0007424">
    <property type="term" value="P:open tracheal system development"/>
    <property type="evidence" value="ECO:0007669"/>
    <property type="project" value="UniProtKB-ARBA"/>
</dbReference>
<dbReference type="GO" id="GO:0009887">
    <property type="term" value="P:animal organ morphogenesis"/>
    <property type="evidence" value="ECO:0007669"/>
    <property type="project" value="UniProtKB-ARBA"/>
</dbReference>
<feature type="compositionally biased region" description="Acidic residues" evidence="16">
    <location>
        <begin position="1454"/>
        <end position="1472"/>
    </location>
</feature>
<evidence type="ECO:0000256" key="8">
    <source>
        <dbReference type="ARBA" id="ARBA00022989"/>
    </source>
</evidence>
<gene>
    <name evidence="21" type="ORF">ILUMI_23157</name>
</gene>
<dbReference type="CDD" id="cd11304">
    <property type="entry name" value="Cadherin_repeat"/>
    <property type="match status" value="6"/>
</dbReference>
<dbReference type="Proteomes" id="UP000801492">
    <property type="component" value="Unassembled WGS sequence"/>
</dbReference>
<evidence type="ECO:0000256" key="3">
    <source>
        <dbReference type="ARBA" id="ARBA00022692"/>
    </source>
</evidence>
<evidence type="ECO:0000259" key="20">
    <source>
        <dbReference type="PROSITE" id="PS50268"/>
    </source>
</evidence>
<evidence type="ECO:0000256" key="7">
    <source>
        <dbReference type="ARBA" id="ARBA00022889"/>
    </source>
</evidence>
<dbReference type="GO" id="GO:0098858">
    <property type="term" value="C:actin-based cell projection"/>
    <property type="evidence" value="ECO:0007669"/>
    <property type="project" value="UniProtKB-ARBA"/>
</dbReference>
<keyword evidence="5" id="KW-0677">Repeat</keyword>
<evidence type="ECO:0000256" key="2">
    <source>
        <dbReference type="ARBA" id="ARBA00022536"/>
    </source>
</evidence>
<feature type="chain" id="PRO_5035474449" description="DE-cadherin" evidence="18">
    <location>
        <begin position="28"/>
        <end position="1472"/>
    </location>
</feature>
<dbReference type="Gene3D" id="4.10.900.10">
    <property type="entry name" value="TCF3-CBD (Catenin binding domain)"/>
    <property type="match status" value="1"/>
</dbReference>
<dbReference type="Gene3D" id="2.60.120.200">
    <property type="match status" value="1"/>
</dbReference>
<name>A0A8K0G255_IGNLU</name>
<dbReference type="GO" id="GO:0007431">
    <property type="term" value="P:salivary gland development"/>
    <property type="evidence" value="ECO:0007669"/>
    <property type="project" value="UniProtKB-ARBA"/>
</dbReference>
<evidence type="ECO:0000313" key="21">
    <source>
        <dbReference type="EMBL" id="KAF2883019.1"/>
    </source>
</evidence>
<dbReference type="GO" id="GO:0001736">
    <property type="term" value="P:establishment of planar polarity"/>
    <property type="evidence" value="ECO:0007669"/>
    <property type="project" value="UniProtKB-ARBA"/>
</dbReference>
<dbReference type="GO" id="GO:0016339">
    <property type="term" value="P:calcium-dependent cell-cell adhesion via plasma membrane cell adhesion molecules"/>
    <property type="evidence" value="ECO:0007669"/>
    <property type="project" value="TreeGrafter"/>
</dbReference>
<dbReference type="PANTHER" id="PTHR24027:SF422">
    <property type="entry name" value="CADHERIN DOMAIN-CONTAINING PROTEIN"/>
    <property type="match status" value="1"/>
</dbReference>
<feature type="domain" description="Cadherin" evidence="20">
    <location>
        <begin position="75"/>
        <end position="182"/>
    </location>
</feature>
<comment type="caution">
    <text evidence="13">Lacks conserved residue(s) required for the propagation of feature annotation.</text>
</comment>
<dbReference type="Gene3D" id="2.60.40.60">
    <property type="entry name" value="Cadherins"/>
    <property type="match status" value="7"/>
</dbReference>
<organism evidence="21 22">
    <name type="scientific">Ignelater luminosus</name>
    <name type="common">Cucubano</name>
    <name type="synonym">Pyrophorus luminosus</name>
    <dbReference type="NCBI Taxonomy" id="2038154"/>
    <lineage>
        <taxon>Eukaryota</taxon>
        <taxon>Metazoa</taxon>
        <taxon>Ecdysozoa</taxon>
        <taxon>Arthropoda</taxon>
        <taxon>Hexapoda</taxon>
        <taxon>Insecta</taxon>
        <taxon>Pterygota</taxon>
        <taxon>Neoptera</taxon>
        <taxon>Endopterygota</taxon>
        <taxon>Coleoptera</taxon>
        <taxon>Polyphaga</taxon>
        <taxon>Elateriformia</taxon>
        <taxon>Elateroidea</taxon>
        <taxon>Elateridae</taxon>
        <taxon>Agrypninae</taxon>
        <taxon>Pyrophorini</taxon>
        <taxon>Ignelater</taxon>
    </lineage>
</organism>
<dbReference type="Pfam" id="PF24811">
    <property type="entry name" value="Ig_Shg"/>
    <property type="match status" value="1"/>
</dbReference>
<keyword evidence="7 14" id="KW-0130">Cell adhesion</keyword>
<evidence type="ECO:0000313" key="22">
    <source>
        <dbReference type="Proteomes" id="UP000801492"/>
    </source>
</evidence>
<comment type="caution">
    <text evidence="21">The sequence shown here is derived from an EMBL/GenBank/DDBJ whole genome shotgun (WGS) entry which is preliminary data.</text>
</comment>
<dbReference type="GO" id="GO:0008104">
    <property type="term" value="P:intracellular protein localization"/>
    <property type="evidence" value="ECO:0007669"/>
    <property type="project" value="UniProtKB-ARBA"/>
</dbReference>
<dbReference type="SMART" id="SM00112">
    <property type="entry name" value="CA"/>
    <property type="match status" value="7"/>
</dbReference>
<evidence type="ECO:0000256" key="9">
    <source>
        <dbReference type="ARBA" id="ARBA00023136"/>
    </source>
</evidence>
<dbReference type="InterPro" id="IPR020894">
    <property type="entry name" value="Cadherin_CS"/>
</dbReference>
<feature type="transmembrane region" description="Helical" evidence="17">
    <location>
        <begin position="1300"/>
        <end position="1320"/>
    </location>
</feature>
<evidence type="ECO:0000256" key="15">
    <source>
        <dbReference type="RuleBase" id="RU004357"/>
    </source>
</evidence>
<dbReference type="GO" id="GO:0000902">
    <property type="term" value="P:cell morphogenesis"/>
    <property type="evidence" value="ECO:0007669"/>
    <property type="project" value="TreeGrafter"/>
</dbReference>
<dbReference type="GO" id="GO:0005509">
    <property type="term" value="F:calcium ion binding"/>
    <property type="evidence" value="ECO:0007669"/>
    <property type="project" value="UniProtKB-UniRule"/>
</dbReference>
<dbReference type="FunFam" id="4.10.900.10:FF:000012">
    <property type="entry name" value="Putative DE-cadherin"/>
    <property type="match status" value="1"/>
</dbReference>
<feature type="region of interest" description="Disordered" evidence="16">
    <location>
        <begin position="1452"/>
        <end position="1472"/>
    </location>
</feature>
<feature type="domain" description="Cadherin" evidence="20">
    <location>
        <begin position="614"/>
        <end position="724"/>
    </location>
</feature>
<dbReference type="EMBL" id="VTPC01090570">
    <property type="protein sequence ID" value="KAF2883019.1"/>
    <property type="molecule type" value="Genomic_DNA"/>
</dbReference>
<evidence type="ECO:0000256" key="6">
    <source>
        <dbReference type="ARBA" id="ARBA00022837"/>
    </source>
</evidence>
<feature type="domain" description="Cadherin" evidence="20">
    <location>
        <begin position="522"/>
        <end position="613"/>
    </location>
</feature>
<dbReference type="GO" id="GO:0048565">
    <property type="term" value="P:digestive tract development"/>
    <property type="evidence" value="ECO:0007669"/>
    <property type="project" value="UniProtKB-ARBA"/>
</dbReference>
<feature type="domain" description="Cadherin" evidence="20">
    <location>
        <begin position="183"/>
        <end position="292"/>
    </location>
</feature>
<dbReference type="InterPro" id="IPR002126">
    <property type="entry name" value="Cadherin-like_dom"/>
</dbReference>
<dbReference type="Pfam" id="PF02210">
    <property type="entry name" value="Laminin_G_2"/>
    <property type="match status" value="1"/>
</dbReference>
<evidence type="ECO:0000256" key="18">
    <source>
        <dbReference type="SAM" id="SignalP"/>
    </source>
</evidence>
<dbReference type="PANTHER" id="PTHR24027">
    <property type="entry name" value="CADHERIN-23"/>
    <property type="match status" value="1"/>
</dbReference>
<keyword evidence="6 12" id="KW-0106">Calcium</keyword>
<dbReference type="GO" id="GO:0007043">
    <property type="term" value="P:cell-cell junction assembly"/>
    <property type="evidence" value="ECO:0007669"/>
    <property type="project" value="TreeGrafter"/>
</dbReference>
<dbReference type="PROSITE" id="PS50025">
    <property type="entry name" value="LAM_G_DOMAIN"/>
    <property type="match status" value="1"/>
</dbReference>
<dbReference type="InterPro" id="IPR039808">
    <property type="entry name" value="Cadherin"/>
</dbReference>
<dbReference type="GO" id="GO:0007156">
    <property type="term" value="P:homophilic cell adhesion via plasma membrane adhesion molecules"/>
    <property type="evidence" value="ECO:0007669"/>
    <property type="project" value="InterPro"/>
</dbReference>
<dbReference type="CDD" id="cd00110">
    <property type="entry name" value="LamG"/>
    <property type="match status" value="1"/>
</dbReference>
<dbReference type="GO" id="GO:0007163">
    <property type="term" value="P:establishment or maintenance of cell polarity"/>
    <property type="evidence" value="ECO:0007669"/>
    <property type="project" value="UniProtKB-ARBA"/>
</dbReference>
<dbReference type="OrthoDB" id="6252479at2759"/>
<dbReference type="InterPro" id="IPR001791">
    <property type="entry name" value="Laminin_G"/>
</dbReference>
<evidence type="ECO:0000256" key="17">
    <source>
        <dbReference type="SAM" id="Phobius"/>
    </source>
</evidence>
<dbReference type="PRINTS" id="PR00205">
    <property type="entry name" value="CADHERIN"/>
</dbReference>
<dbReference type="GO" id="GO:0007297">
    <property type="term" value="P:follicle cell of egg chamber migration"/>
    <property type="evidence" value="ECO:0007669"/>
    <property type="project" value="UniProtKB-ARBA"/>
</dbReference>
<keyword evidence="4 18" id="KW-0732">Signal</keyword>
<accession>A0A8K0G255</accession>
<dbReference type="GO" id="GO:0034332">
    <property type="term" value="P:adherens junction organization"/>
    <property type="evidence" value="ECO:0007669"/>
    <property type="project" value="TreeGrafter"/>
</dbReference>
<dbReference type="Pfam" id="PF00028">
    <property type="entry name" value="Cadherin"/>
    <property type="match status" value="5"/>
</dbReference>
<keyword evidence="2" id="KW-0245">EGF-like domain</keyword>
<dbReference type="InterPro" id="IPR056370">
    <property type="entry name" value="Shg-like_Ig-like"/>
</dbReference>
<dbReference type="Pfam" id="PF01049">
    <property type="entry name" value="CADH_Y-type_LIR"/>
    <property type="match status" value="1"/>
</dbReference>
<keyword evidence="11" id="KW-0325">Glycoprotein</keyword>
<dbReference type="InterPro" id="IPR027397">
    <property type="entry name" value="Catenin-bd_sf"/>
</dbReference>
<dbReference type="GO" id="GO:0016342">
    <property type="term" value="C:catenin complex"/>
    <property type="evidence" value="ECO:0007669"/>
    <property type="project" value="TreeGrafter"/>
</dbReference>
<evidence type="ECO:0000256" key="16">
    <source>
        <dbReference type="SAM" id="MobiDB-lite"/>
    </source>
</evidence>
<dbReference type="GO" id="GO:0044331">
    <property type="term" value="P:cell-cell adhesion mediated by cadherin"/>
    <property type="evidence" value="ECO:0007669"/>
    <property type="project" value="TreeGrafter"/>
</dbReference>
<comment type="function">
    <text evidence="15">Cadherins are calcium-dependent cell adhesion proteins.</text>
</comment>
<evidence type="ECO:0000256" key="14">
    <source>
        <dbReference type="RuleBase" id="RU003318"/>
    </source>
</evidence>
<dbReference type="FunFam" id="2.60.40.60:FF:000032">
    <property type="entry name" value="FAT atypical cadherin 1"/>
    <property type="match status" value="1"/>
</dbReference>
<protein>
    <recommendedName>
        <fullName evidence="23">DE-cadherin</fullName>
    </recommendedName>
</protein>
<dbReference type="SUPFAM" id="SSF49899">
    <property type="entry name" value="Concanavalin A-like lectins/glucanases"/>
    <property type="match status" value="1"/>
</dbReference>
<proteinExistence type="predicted"/>
<dbReference type="FunFam" id="2.60.40.60:FF:000021">
    <property type="entry name" value="FAT atypical cadherin 1"/>
    <property type="match status" value="1"/>
</dbReference>
<dbReference type="GO" id="GO:0035239">
    <property type="term" value="P:tube morphogenesis"/>
    <property type="evidence" value="ECO:0007669"/>
    <property type="project" value="UniProtKB-ARBA"/>
</dbReference>
<dbReference type="InterPro" id="IPR013320">
    <property type="entry name" value="ConA-like_dom_sf"/>
</dbReference>
<comment type="subcellular location">
    <subcellularLocation>
        <location evidence="1 14">Cell membrane</location>
        <topology evidence="1 14">Single-pass type I membrane protein</topology>
    </subcellularLocation>
</comment>
<evidence type="ECO:0008006" key="23">
    <source>
        <dbReference type="Google" id="ProtNLM"/>
    </source>
</evidence>
<evidence type="ECO:0000256" key="11">
    <source>
        <dbReference type="ARBA" id="ARBA00023180"/>
    </source>
</evidence>
<feature type="domain" description="Cadherin" evidence="20">
    <location>
        <begin position="402"/>
        <end position="512"/>
    </location>
</feature>
<keyword evidence="22" id="KW-1185">Reference proteome</keyword>
<evidence type="ECO:0000256" key="1">
    <source>
        <dbReference type="ARBA" id="ARBA00004251"/>
    </source>
</evidence>
<evidence type="ECO:0000256" key="4">
    <source>
        <dbReference type="ARBA" id="ARBA00022729"/>
    </source>
</evidence>
<dbReference type="SUPFAM" id="SSF49313">
    <property type="entry name" value="Cadherin-like"/>
    <property type="match status" value="8"/>
</dbReference>
<evidence type="ECO:0000256" key="12">
    <source>
        <dbReference type="PROSITE-ProRule" id="PRU00043"/>
    </source>
</evidence>
<feature type="signal peptide" evidence="18">
    <location>
        <begin position="1"/>
        <end position="27"/>
    </location>
</feature>
<keyword evidence="10" id="KW-1015">Disulfide bond</keyword>
<dbReference type="GO" id="GO:0005912">
    <property type="term" value="C:adherens junction"/>
    <property type="evidence" value="ECO:0007669"/>
    <property type="project" value="TreeGrafter"/>
</dbReference>
<keyword evidence="8 17" id="KW-1133">Transmembrane helix</keyword>
<dbReference type="FunFam" id="2.60.40.60:FF:000058">
    <property type="entry name" value="FAT atypical cadherin 3"/>
    <property type="match status" value="1"/>
</dbReference>
<evidence type="ECO:0000256" key="10">
    <source>
        <dbReference type="ARBA" id="ARBA00023157"/>
    </source>
</evidence>
<sequence length="1472" mass="165326">MTNRRRIVNNSITVFLLVLSTNINCLTEDDNYTGDFYGVQTQTTDSVKSLTDTYSARLSVSDVDSKDNHKPEFKDCQTYKPFVKEEQRRGTFVIQVTAVDKDPKESGGTVSYEIITEDRKYFNVNSTTGIITTNSVFDRDEPSRQKQLYVTVRATDNGRPVLADVCTFKVTIDDINDNDPVFDQTSYKEQVAEDLKETGEVMRVFAYDYDDGENSRLTYGLLPKNTASGEIDEYFRIDPKTGVIYIKKSLNKKKGYVFYMQVSVSDHGKPPKQALADVDIEVVDSRKKPPVFEEYPETPISLKENFNDYEYKIATFRARSNIEQPGLQFELLKGKTTQTNKDETFKLTQEGETEAYISLGRPLDYETVTEYQLTVRATNKELAASVTIDIKVEDVNDEIPTFIESVSGSVLENEQPGAQVLQVRAIDRDGTSANNIVSYELYTHQDLFKIDEKTGKITTLKMFDREAQDLYNVLIIAKDNSPSAIKKFLEPNSARQAFRITIEDRNDNKPQFTNSTYIADNISEITDKDKSVIEVKAVDKDIASLIVYSITDGNIGDAFYMENTTGRIKVNNKLDFEKIERYTLIVQASDGIYSDTAKVIINIVNENDELPVFEPYEKNINITEEELIEGCILNLRAYDPDIKDRNAPQKIVYRIEDDQKSFLSITNSGCVSLIKALDRDKPDGFPKYQAYVYASDSNGGPDAQVSTAEFNIFLKDINDNAPFLNVTEVVWYENQNPGDIITLTADDYDSPENGPPFSYAIANEASTDIRAKFSIHGDVLRAEVAFDREEKKYYLVPVAVTDSGKPIPLTETSYMKVIIGDVNDNPAKPGHSQIFVYNYKGQSPDIQIGRVYVDDPDDWDLDDKYFQWESYPDKYFELNTDNGTITIKSGTPEGQYPLKFLVTEEAPPLIEKHEVAASVEVTVKYIPEEAVKKSGSIRLEGITVEEFVEKVPDNNQLSKKDMLQLQFAKILNTSKDNVDVFTVIKSPSNSSYVDVRFSAHGSPYYLPENLNSKVYDHKEELEMLLGGKFVLISINECLQESVCPEHSSCNNQLNIKNTPAVVFTNQTSFVGVNAVVEAVCDCLAIEPVQPPTEECESMGVNFLGNGWALYPPFEACNNSEIRLEILPQNDNGLIFYVGPFSNYPLPLVQDFMSLELQDGYPVLLVDFGTGTTMIKFKKQLTEDTSHSISILLQPDEIQLIVDDCRQSSCTALGKPPGRNSLLNVNGPLQVGGAKSNLPILAKLLDWKYTPTSKGFEGWLHNFTFNGQKYNLGTPADSKNAIPECNYIVAKAVSFGIDSNFLVAILVCIAILLILLLAVVVHRRKQDNWNEKDSDDICENIINYEDEGGGEVDTGFDLSVLRPEHLEDKMPVKDNLYKQGAEVPDISGFLDGKKDICDRDPSNIPYDDVRYYAYEGDGNSSGSLSSLASCTDEGDLKFNYLSNFGPRFRKLADMYGEDPSDEDSQDGGEESWC</sequence>
<keyword evidence="9 17" id="KW-0472">Membrane</keyword>
<dbReference type="InterPro" id="IPR000233">
    <property type="entry name" value="Cadherin_Y-type_LIR"/>
</dbReference>
<dbReference type="GO" id="GO:0008013">
    <property type="term" value="F:beta-catenin binding"/>
    <property type="evidence" value="ECO:0007669"/>
    <property type="project" value="TreeGrafter"/>
</dbReference>
<dbReference type="PROSITE" id="PS00232">
    <property type="entry name" value="CADHERIN_1"/>
    <property type="match status" value="3"/>
</dbReference>
<evidence type="ECO:0000256" key="13">
    <source>
        <dbReference type="PROSITE-ProRule" id="PRU00122"/>
    </source>
</evidence>
<reference evidence="21" key="1">
    <citation type="submission" date="2019-08" db="EMBL/GenBank/DDBJ databases">
        <title>The genome of the North American firefly Photinus pyralis.</title>
        <authorList>
            <consortium name="Photinus pyralis genome working group"/>
            <person name="Fallon T.R."/>
            <person name="Sander Lower S.E."/>
            <person name="Weng J.-K."/>
        </authorList>
    </citation>
    <scope>NUCLEOTIDE SEQUENCE</scope>
    <source>
        <strain evidence="21">TRF0915ILg1</strain>
        <tissue evidence="21">Whole body</tissue>
    </source>
</reference>
<evidence type="ECO:0000259" key="19">
    <source>
        <dbReference type="PROSITE" id="PS50025"/>
    </source>
</evidence>
<dbReference type="GO" id="GO:0045296">
    <property type="term" value="F:cadherin binding"/>
    <property type="evidence" value="ECO:0007669"/>
    <property type="project" value="TreeGrafter"/>
</dbReference>
<dbReference type="PROSITE" id="PS50268">
    <property type="entry name" value="CADHERIN_2"/>
    <property type="match status" value="7"/>
</dbReference>
<feature type="domain" description="Cadherin" evidence="20">
    <location>
        <begin position="733"/>
        <end position="831"/>
    </location>
</feature>
<evidence type="ECO:0000256" key="5">
    <source>
        <dbReference type="ARBA" id="ARBA00022737"/>
    </source>
</evidence>
<feature type="domain" description="Cadherin" evidence="20">
    <location>
        <begin position="327"/>
        <end position="402"/>
    </location>
</feature>
<dbReference type="SMART" id="SM00282">
    <property type="entry name" value="LamG"/>
    <property type="match status" value="1"/>
</dbReference>
<feature type="domain" description="Laminin G" evidence="19">
    <location>
        <begin position="1097"/>
        <end position="1284"/>
    </location>
</feature>
<dbReference type="GO" id="GO:0048589">
    <property type="term" value="P:developmental growth"/>
    <property type="evidence" value="ECO:0007669"/>
    <property type="project" value="UniProtKB-ARBA"/>
</dbReference>
<dbReference type="InterPro" id="IPR015919">
    <property type="entry name" value="Cadherin-like_sf"/>
</dbReference>
<keyword evidence="3 14" id="KW-0812">Transmembrane</keyword>